<name>A0A841MTZ8_9BACT</name>
<proteinExistence type="predicted"/>
<keyword evidence="1" id="KW-0805">Transcription regulation</keyword>
<dbReference type="GO" id="GO:0003700">
    <property type="term" value="F:DNA-binding transcription factor activity"/>
    <property type="evidence" value="ECO:0007669"/>
    <property type="project" value="InterPro"/>
</dbReference>
<dbReference type="InterPro" id="IPR036390">
    <property type="entry name" value="WH_DNA-bd_sf"/>
</dbReference>
<dbReference type="SUPFAM" id="SSF46785">
    <property type="entry name" value="Winged helix' DNA-binding domain"/>
    <property type="match status" value="1"/>
</dbReference>
<dbReference type="RefSeq" id="WP_184496402.1">
    <property type="nucleotide sequence ID" value="NZ_JACIJO010000003.1"/>
</dbReference>
<reference evidence="4 5" key="1">
    <citation type="submission" date="2020-08" db="EMBL/GenBank/DDBJ databases">
        <title>Genomic Encyclopedia of Type Strains, Phase IV (KMG-IV): sequencing the most valuable type-strain genomes for metagenomic binning, comparative biology and taxonomic classification.</title>
        <authorList>
            <person name="Goeker M."/>
        </authorList>
    </citation>
    <scope>NUCLEOTIDE SEQUENCE [LARGE SCALE GENOMIC DNA]</scope>
    <source>
        <strain evidence="4 5">DSM 102044</strain>
    </source>
</reference>
<dbReference type="PIRSF" id="PIRSF016838">
    <property type="entry name" value="PafC"/>
    <property type="match status" value="1"/>
</dbReference>
<sequence>MNRIDRLTGILTHLQTKRTIKAIELADRFGVSLRTIYRDVRALEETGVPIIGEAGQGYSLVDGYRLPPVMFTKKEALAFIVAEKLVEKNMDEESNTYFKEALIKIKAILKSDEKDLIGRMDDSILVLDSHPISSQKRQSRNFQKVLDAISERKILKTVYSTFEPKTTTQRTLEPVGIYHSFSQWYMIAYCHLRKDYRTFRIDRFEEIQVREETYVLSKHPKLQRFLDKLSEEQKLFQIVIRVQERGLKFLQNMKYNLGYVSEKKVGMETEMIFMNSSLEWFLRSIIHMTDMLRIVEPAELKISLEGLLADIRNTQDSF</sequence>
<evidence type="ECO:0000256" key="2">
    <source>
        <dbReference type="ARBA" id="ARBA00023163"/>
    </source>
</evidence>
<dbReference type="PANTHER" id="PTHR34580">
    <property type="match status" value="1"/>
</dbReference>
<dbReference type="GO" id="GO:0003677">
    <property type="term" value="F:DNA binding"/>
    <property type="evidence" value="ECO:0007669"/>
    <property type="project" value="UniProtKB-KW"/>
</dbReference>
<dbReference type="PANTHER" id="PTHR34580:SF3">
    <property type="entry name" value="PROTEIN PAFB"/>
    <property type="match status" value="1"/>
</dbReference>
<dbReference type="InterPro" id="IPR036388">
    <property type="entry name" value="WH-like_DNA-bd_sf"/>
</dbReference>
<evidence type="ECO:0000313" key="5">
    <source>
        <dbReference type="Proteomes" id="UP000588604"/>
    </source>
</evidence>
<dbReference type="Pfam" id="PF08279">
    <property type="entry name" value="HTH_11"/>
    <property type="match status" value="1"/>
</dbReference>
<protein>
    <submittedName>
        <fullName evidence="4">Putative DNA-binding transcriptional regulator YafY</fullName>
    </submittedName>
</protein>
<dbReference type="AlphaFoldDB" id="A0A841MTZ8"/>
<evidence type="ECO:0000256" key="1">
    <source>
        <dbReference type="ARBA" id="ARBA00023015"/>
    </source>
</evidence>
<keyword evidence="5" id="KW-1185">Reference proteome</keyword>
<dbReference type="EMBL" id="JACIJO010000003">
    <property type="protein sequence ID" value="MBB6327586.1"/>
    <property type="molecule type" value="Genomic_DNA"/>
</dbReference>
<accession>A0A841MTZ8</accession>
<dbReference type="InterPro" id="IPR028349">
    <property type="entry name" value="PafC-like"/>
</dbReference>
<dbReference type="PROSITE" id="PS51000">
    <property type="entry name" value="HTH_DEOR_2"/>
    <property type="match status" value="1"/>
</dbReference>
<dbReference type="InterPro" id="IPR026881">
    <property type="entry name" value="WYL_dom"/>
</dbReference>
<comment type="caution">
    <text evidence="4">The sequence shown here is derived from an EMBL/GenBank/DDBJ whole genome shotgun (WGS) entry which is preliminary data.</text>
</comment>
<dbReference type="Pfam" id="PF13280">
    <property type="entry name" value="WYL"/>
    <property type="match status" value="1"/>
</dbReference>
<dbReference type="Gene3D" id="1.10.10.10">
    <property type="entry name" value="Winged helix-like DNA-binding domain superfamily/Winged helix DNA-binding domain"/>
    <property type="match status" value="1"/>
</dbReference>
<keyword evidence="2" id="KW-0804">Transcription</keyword>
<evidence type="ECO:0000259" key="3">
    <source>
        <dbReference type="PROSITE" id="PS51000"/>
    </source>
</evidence>
<dbReference type="InterPro" id="IPR001034">
    <property type="entry name" value="DeoR_HTH"/>
</dbReference>
<dbReference type="Proteomes" id="UP000588604">
    <property type="component" value="Unassembled WGS sequence"/>
</dbReference>
<keyword evidence="4" id="KW-0238">DNA-binding</keyword>
<dbReference type="InterPro" id="IPR013196">
    <property type="entry name" value="HTH_11"/>
</dbReference>
<dbReference type="PROSITE" id="PS52050">
    <property type="entry name" value="WYL"/>
    <property type="match status" value="1"/>
</dbReference>
<organism evidence="4 5">
    <name type="scientific">Algoriphagus iocasae</name>
    <dbReference type="NCBI Taxonomy" id="1836499"/>
    <lineage>
        <taxon>Bacteria</taxon>
        <taxon>Pseudomonadati</taxon>
        <taxon>Bacteroidota</taxon>
        <taxon>Cytophagia</taxon>
        <taxon>Cytophagales</taxon>
        <taxon>Cyclobacteriaceae</taxon>
        <taxon>Algoriphagus</taxon>
    </lineage>
</organism>
<feature type="domain" description="HTH deoR-type" evidence="3">
    <location>
        <begin position="3"/>
        <end position="58"/>
    </location>
</feature>
<gene>
    <name evidence="4" type="ORF">FHS59_003229</name>
</gene>
<dbReference type="InterPro" id="IPR051534">
    <property type="entry name" value="CBASS_pafABC_assoc_protein"/>
</dbReference>
<evidence type="ECO:0000313" key="4">
    <source>
        <dbReference type="EMBL" id="MBB6327586.1"/>
    </source>
</evidence>